<evidence type="ECO:0000256" key="5">
    <source>
        <dbReference type="ARBA" id="ARBA00023136"/>
    </source>
</evidence>
<name>A0A8S3ZHX7_9EUPU</name>
<evidence type="ECO:0000256" key="3">
    <source>
        <dbReference type="ARBA" id="ARBA00022989"/>
    </source>
</evidence>
<evidence type="ECO:0000313" key="11">
    <source>
        <dbReference type="EMBL" id="CAG5129043.1"/>
    </source>
</evidence>
<evidence type="ECO:0000256" key="7">
    <source>
        <dbReference type="ARBA" id="ARBA00023224"/>
    </source>
</evidence>
<dbReference type="InterPro" id="IPR000276">
    <property type="entry name" value="GPCR_Rhodpsn"/>
</dbReference>
<dbReference type="Gene3D" id="1.20.1070.10">
    <property type="entry name" value="Rhodopsin 7-helix transmembrane proteins"/>
    <property type="match status" value="1"/>
</dbReference>
<feature type="transmembrane region" description="Helical" evidence="9">
    <location>
        <begin position="48"/>
        <end position="69"/>
    </location>
</feature>
<feature type="domain" description="G-protein coupled receptors family 1 profile" evidence="10">
    <location>
        <begin position="1"/>
        <end position="252"/>
    </location>
</feature>
<evidence type="ECO:0000256" key="6">
    <source>
        <dbReference type="ARBA" id="ARBA00023170"/>
    </source>
</evidence>
<proteinExistence type="inferred from homology"/>
<keyword evidence="7 8" id="KW-0807">Transducer</keyword>
<accession>A0A8S3ZHX7</accession>
<evidence type="ECO:0000256" key="8">
    <source>
        <dbReference type="RuleBase" id="RU000688"/>
    </source>
</evidence>
<evidence type="ECO:0000256" key="1">
    <source>
        <dbReference type="ARBA" id="ARBA00004141"/>
    </source>
</evidence>
<dbReference type="PROSITE" id="PS00237">
    <property type="entry name" value="G_PROTEIN_RECEP_F1_1"/>
    <property type="match status" value="1"/>
</dbReference>
<dbReference type="InterPro" id="IPR050125">
    <property type="entry name" value="GPCR_opsins"/>
</dbReference>
<comment type="caution">
    <text evidence="11">The sequence shown here is derived from an EMBL/GenBank/DDBJ whole genome shotgun (WGS) entry which is preliminary data.</text>
</comment>
<dbReference type="PRINTS" id="PR00237">
    <property type="entry name" value="GPCRRHODOPSN"/>
</dbReference>
<evidence type="ECO:0000313" key="12">
    <source>
        <dbReference type="Proteomes" id="UP000678393"/>
    </source>
</evidence>
<feature type="transmembrane region" description="Helical" evidence="9">
    <location>
        <begin position="90"/>
        <end position="115"/>
    </location>
</feature>
<evidence type="ECO:0000256" key="9">
    <source>
        <dbReference type="SAM" id="Phobius"/>
    </source>
</evidence>
<keyword evidence="2 8" id="KW-0812">Transmembrane</keyword>
<dbReference type="AlphaFoldDB" id="A0A8S3ZHX7"/>
<evidence type="ECO:0000256" key="4">
    <source>
        <dbReference type="ARBA" id="ARBA00023040"/>
    </source>
</evidence>
<dbReference type="Proteomes" id="UP000678393">
    <property type="component" value="Unassembled WGS sequence"/>
</dbReference>
<keyword evidence="4 8" id="KW-0297">G-protein coupled receptor</keyword>
<keyword evidence="3 9" id="KW-1133">Transmembrane helix</keyword>
<comment type="similarity">
    <text evidence="8">Belongs to the G-protein coupled receptor 1 family.</text>
</comment>
<dbReference type="SUPFAM" id="SSF81321">
    <property type="entry name" value="Family A G protein-coupled receptor-like"/>
    <property type="match status" value="1"/>
</dbReference>
<feature type="transmembrane region" description="Helical" evidence="9">
    <location>
        <begin position="194"/>
        <end position="223"/>
    </location>
</feature>
<keyword evidence="5 9" id="KW-0472">Membrane</keyword>
<feature type="transmembrane region" description="Helical" evidence="9">
    <location>
        <begin position="20"/>
        <end position="42"/>
    </location>
</feature>
<organism evidence="11 12">
    <name type="scientific">Candidula unifasciata</name>
    <dbReference type="NCBI Taxonomy" id="100452"/>
    <lineage>
        <taxon>Eukaryota</taxon>
        <taxon>Metazoa</taxon>
        <taxon>Spiralia</taxon>
        <taxon>Lophotrochozoa</taxon>
        <taxon>Mollusca</taxon>
        <taxon>Gastropoda</taxon>
        <taxon>Heterobranchia</taxon>
        <taxon>Euthyneura</taxon>
        <taxon>Panpulmonata</taxon>
        <taxon>Eupulmonata</taxon>
        <taxon>Stylommatophora</taxon>
        <taxon>Helicina</taxon>
        <taxon>Helicoidea</taxon>
        <taxon>Geomitridae</taxon>
        <taxon>Candidula</taxon>
    </lineage>
</organism>
<feature type="non-terminal residue" evidence="11">
    <location>
        <position position="300"/>
    </location>
</feature>
<dbReference type="OrthoDB" id="10044919at2759"/>
<dbReference type="EMBL" id="CAJHNH020003334">
    <property type="protein sequence ID" value="CAG5129043.1"/>
    <property type="molecule type" value="Genomic_DNA"/>
</dbReference>
<evidence type="ECO:0000256" key="2">
    <source>
        <dbReference type="ARBA" id="ARBA00022692"/>
    </source>
</evidence>
<sequence>NSSLRTSSNLFVMNLTTADLIMSLLDFPMFAVSSFNGCWLLGYTGCQMYGSTTSLCSLVSINTLAAISFDRYFAVVHRLSPMHKMKKSTSGVIIACIWLLSITWSLMPLFGIGTYRLEGLGTSCTFNYIDQGHTYRLFFLCLVTFNFFIPLLIITYSYAQIFAYVKRVKRELNSLETVPDAKARRKQITTKAEIRTAITVIVVITIFCTAWTPYVVIAFIGLFGPRNSITPLISAFPNVLAKVCTISNPILYTFGNKDLRRKTKALFLFKPRQSSLRSTYATAGITIQEHSLINHIPMHS</sequence>
<dbReference type="Pfam" id="PF00001">
    <property type="entry name" value="7tm_1"/>
    <property type="match status" value="1"/>
</dbReference>
<dbReference type="GO" id="GO:0016020">
    <property type="term" value="C:membrane"/>
    <property type="evidence" value="ECO:0007669"/>
    <property type="project" value="UniProtKB-SubCell"/>
</dbReference>
<keyword evidence="6 8" id="KW-0675">Receptor</keyword>
<feature type="transmembrane region" description="Helical" evidence="9">
    <location>
        <begin position="235"/>
        <end position="254"/>
    </location>
</feature>
<dbReference type="GO" id="GO:0004930">
    <property type="term" value="F:G protein-coupled receptor activity"/>
    <property type="evidence" value="ECO:0007669"/>
    <property type="project" value="UniProtKB-KW"/>
</dbReference>
<reference evidence="11" key="1">
    <citation type="submission" date="2021-04" db="EMBL/GenBank/DDBJ databases">
        <authorList>
            <consortium name="Molecular Ecology Group"/>
        </authorList>
    </citation>
    <scope>NUCLEOTIDE SEQUENCE</scope>
</reference>
<comment type="subcellular location">
    <subcellularLocation>
        <location evidence="1">Membrane</location>
        <topology evidence="1">Multi-pass membrane protein</topology>
    </subcellularLocation>
</comment>
<gene>
    <name evidence="11" type="ORF">CUNI_LOCUS14601</name>
</gene>
<dbReference type="PANTHER" id="PTHR24240">
    <property type="entry name" value="OPSIN"/>
    <property type="match status" value="1"/>
</dbReference>
<keyword evidence="12" id="KW-1185">Reference proteome</keyword>
<evidence type="ECO:0000259" key="10">
    <source>
        <dbReference type="PROSITE" id="PS50262"/>
    </source>
</evidence>
<protein>
    <recommendedName>
        <fullName evidence="10">G-protein coupled receptors family 1 profile domain-containing protein</fullName>
    </recommendedName>
</protein>
<feature type="transmembrane region" description="Helical" evidence="9">
    <location>
        <begin position="135"/>
        <end position="159"/>
    </location>
</feature>
<dbReference type="InterPro" id="IPR017452">
    <property type="entry name" value="GPCR_Rhodpsn_7TM"/>
</dbReference>
<dbReference type="PROSITE" id="PS50262">
    <property type="entry name" value="G_PROTEIN_RECEP_F1_2"/>
    <property type="match status" value="1"/>
</dbReference>